<evidence type="ECO:0000256" key="3">
    <source>
        <dbReference type="ARBA" id="ARBA00005155"/>
    </source>
</evidence>
<dbReference type="SFLD" id="SFLDS00029">
    <property type="entry name" value="Radical_SAM"/>
    <property type="match status" value="1"/>
</dbReference>
<keyword evidence="11" id="KW-0535">Nitrogen fixation</keyword>
<reference evidence="16 17" key="1">
    <citation type="submission" date="2017-06" db="EMBL/GenBank/DDBJ databases">
        <authorList>
            <person name="Kim H.J."/>
            <person name="Triplett B.A."/>
        </authorList>
    </citation>
    <scope>NUCLEOTIDE SEQUENCE [LARGE SCALE GENOMIC DNA]</scope>
    <source>
        <strain evidence="16 17">DSM 29150</strain>
    </source>
</reference>
<evidence type="ECO:0000256" key="2">
    <source>
        <dbReference type="ARBA" id="ARBA00003522"/>
    </source>
</evidence>
<dbReference type="InterPro" id="IPR036105">
    <property type="entry name" value="DiNase_FeMo-co_biosyn_sf"/>
</dbReference>
<evidence type="ECO:0000256" key="4">
    <source>
        <dbReference type="ARBA" id="ARBA00006804"/>
    </source>
</evidence>
<protein>
    <recommendedName>
        <fullName evidence="5">FeMo cofactor biosynthesis protein NifB</fullName>
    </recommendedName>
    <alternativeName>
        <fullName evidence="14">Nitrogenase cofactor maturase NifB</fullName>
    </alternativeName>
    <alternativeName>
        <fullName evidence="13">Radical SAM assemblase NifB</fullName>
    </alternativeName>
</protein>
<dbReference type="EMBL" id="FZNT01000008">
    <property type="protein sequence ID" value="SNR68011.1"/>
    <property type="molecule type" value="Genomic_DNA"/>
</dbReference>
<dbReference type="InterPro" id="IPR013785">
    <property type="entry name" value="Aldolase_TIM"/>
</dbReference>
<dbReference type="GO" id="GO:0016829">
    <property type="term" value="F:lyase activity"/>
    <property type="evidence" value="ECO:0007669"/>
    <property type="project" value="UniProtKB-KW"/>
</dbReference>
<dbReference type="PANTHER" id="PTHR43787:SF13">
    <property type="entry name" value="FEMO COFACTOR BIOSYNTHESIS PROTEIN NIFB"/>
    <property type="match status" value="1"/>
</dbReference>
<evidence type="ECO:0000259" key="15">
    <source>
        <dbReference type="PROSITE" id="PS51918"/>
    </source>
</evidence>
<comment type="similarity">
    <text evidence="4">Belongs to the radical SAM superfamily. NifB family.</text>
</comment>
<dbReference type="InterPro" id="IPR007197">
    <property type="entry name" value="rSAM"/>
</dbReference>
<feature type="domain" description="Radical SAM core" evidence="15">
    <location>
        <begin position="19"/>
        <end position="266"/>
    </location>
</feature>
<dbReference type="RefSeq" id="WP_089382371.1">
    <property type="nucleotide sequence ID" value="NZ_FZNT01000008.1"/>
</dbReference>
<dbReference type="Proteomes" id="UP000198384">
    <property type="component" value="Unassembled WGS sequence"/>
</dbReference>
<dbReference type="SMART" id="SM00729">
    <property type="entry name" value="Elp3"/>
    <property type="match status" value="1"/>
</dbReference>
<accession>A0A238YB83</accession>
<evidence type="ECO:0000256" key="7">
    <source>
        <dbReference type="ARBA" id="ARBA00022691"/>
    </source>
</evidence>
<dbReference type="PROSITE" id="PS51918">
    <property type="entry name" value="RADICAL_SAM"/>
    <property type="match status" value="1"/>
</dbReference>
<dbReference type="SFLD" id="SFLDG01067">
    <property type="entry name" value="SPASM/twitch_domain_containing"/>
    <property type="match status" value="1"/>
</dbReference>
<dbReference type="Pfam" id="PF04055">
    <property type="entry name" value="Radical_SAM"/>
    <property type="match status" value="1"/>
</dbReference>
<evidence type="ECO:0000256" key="10">
    <source>
        <dbReference type="ARBA" id="ARBA00023014"/>
    </source>
</evidence>
<dbReference type="Gene3D" id="3.20.20.70">
    <property type="entry name" value="Aldolase class I"/>
    <property type="match status" value="1"/>
</dbReference>
<dbReference type="SFLD" id="SFLDG01068">
    <property type="entry name" value="FeMo_cofactor_biosynthesis_pro"/>
    <property type="match status" value="1"/>
</dbReference>
<proteinExistence type="inferred from homology"/>
<evidence type="ECO:0000313" key="16">
    <source>
        <dbReference type="EMBL" id="SNR68011.1"/>
    </source>
</evidence>
<keyword evidence="10" id="KW-0411">Iron-sulfur</keyword>
<dbReference type="SUPFAM" id="SSF53146">
    <property type="entry name" value="Nitrogenase accessory factor-like"/>
    <property type="match status" value="1"/>
</dbReference>
<keyword evidence="6" id="KW-0004">4Fe-4S</keyword>
<evidence type="ECO:0000256" key="13">
    <source>
        <dbReference type="ARBA" id="ARBA00030926"/>
    </source>
</evidence>
<evidence type="ECO:0000256" key="11">
    <source>
        <dbReference type="ARBA" id="ARBA00023231"/>
    </source>
</evidence>
<evidence type="ECO:0000256" key="9">
    <source>
        <dbReference type="ARBA" id="ARBA00023004"/>
    </source>
</evidence>
<dbReference type="PANTHER" id="PTHR43787">
    <property type="entry name" value="FEMO COFACTOR BIOSYNTHESIS PROTEIN NIFB-RELATED"/>
    <property type="match status" value="1"/>
</dbReference>
<comment type="function">
    <text evidence="2">Involved in the biosynthesis of the iron-molybdenum cofactor (FeMo-co or M-cluster) found in the dinitrogenase enzyme of the nitrogenase complex in nitrogen-fixing microorganisms. NifB catalyzes the crucial step of radical SAM-dependent carbide insertion that occurs concomitant with the insertion of a 9th sulfur and the rearrangement/coupling of two [4Fe-4S] clusters into a [8Fe-9S-C] cluster, the precursor to the M-cluster.</text>
</comment>
<evidence type="ECO:0000256" key="6">
    <source>
        <dbReference type="ARBA" id="ARBA00022485"/>
    </source>
</evidence>
<evidence type="ECO:0000256" key="12">
    <source>
        <dbReference type="ARBA" id="ARBA00023239"/>
    </source>
</evidence>
<dbReference type="InterPro" id="IPR000385">
    <property type="entry name" value="MoaA_NifB_PqqE_Fe-S-bd_CS"/>
</dbReference>
<dbReference type="UniPathway" id="UPA00782"/>
<dbReference type="GO" id="GO:0046872">
    <property type="term" value="F:metal ion binding"/>
    <property type="evidence" value="ECO:0007669"/>
    <property type="project" value="UniProtKB-KW"/>
</dbReference>
<dbReference type="Gene3D" id="3.30.420.130">
    <property type="entry name" value="Dinitrogenase iron-molybdenum cofactor biosynthesis domain"/>
    <property type="match status" value="1"/>
</dbReference>
<gene>
    <name evidence="16" type="ORF">SAMN06265371_108172</name>
</gene>
<evidence type="ECO:0000256" key="5">
    <source>
        <dbReference type="ARBA" id="ARBA00021702"/>
    </source>
</evidence>
<dbReference type="InterPro" id="IPR003731">
    <property type="entry name" value="Di-Nase_FeMo-co_biosynth"/>
</dbReference>
<evidence type="ECO:0000256" key="1">
    <source>
        <dbReference type="ARBA" id="ARBA00001966"/>
    </source>
</evidence>
<organism evidence="16 17">
    <name type="scientific">Lutibacter agarilyticus</name>
    <dbReference type="NCBI Taxonomy" id="1109740"/>
    <lineage>
        <taxon>Bacteria</taxon>
        <taxon>Pseudomonadati</taxon>
        <taxon>Bacteroidota</taxon>
        <taxon>Flavobacteriia</taxon>
        <taxon>Flavobacteriales</taxon>
        <taxon>Flavobacteriaceae</taxon>
        <taxon>Lutibacter</taxon>
    </lineage>
</organism>
<dbReference type="InterPro" id="IPR058240">
    <property type="entry name" value="rSAM_sf"/>
</dbReference>
<keyword evidence="8" id="KW-0479">Metal-binding</keyword>
<keyword evidence="7" id="KW-0949">S-adenosyl-L-methionine</keyword>
<sequence length="423" mass="46344">MENTNPLSKTHPCFDKEAKGKYARVHIPVAPKCNVQCGYCNRKYDCVNESRPGVTSSILTPQQSLQYIKAISQKIDNISTIGIAGPGDAFAEPEKTFEAIRLIKDEFPDKIFCLSSNGLNLLPYVDQIAELDVTHVTITINSFRLETLAKIYNWARFNKKMYRGIAAAELMLEQQTEALKALVAKNITVKINTVLIPGVNDTEIEEVAQIIGELGAATMNCIPLIPTEDTEFSDLEKPSSQLVRDSYRAVRKHIKPMTHCSRCRADAAGMLGNDNIDAYKLIEEYAAMPTAVDKTKPHVAVASYEGLMINKHLGEATDFLIYKQTETGYELVERRFAPAKGSGDLRWINLAKTLNDCSYILVNGVGAKPVDLLQKVGIAVLEMSGLIEDGLEAVYKGKKLKSVLKTTLGKCGSGCGGNAMGCG</sequence>
<name>A0A238YB83_9FLAO</name>
<comment type="cofactor">
    <cofactor evidence="1">
        <name>[4Fe-4S] cluster</name>
        <dbReference type="ChEBI" id="CHEBI:49883"/>
    </cofactor>
</comment>
<dbReference type="GO" id="GO:0032324">
    <property type="term" value="P:molybdopterin cofactor biosynthetic process"/>
    <property type="evidence" value="ECO:0007669"/>
    <property type="project" value="UniProtKB-ARBA"/>
</dbReference>
<dbReference type="Pfam" id="PF02579">
    <property type="entry name" value="Nitro_FeMo-Co"/>
    <property type="match status" value="1"/>
</dbReference>
<dbReference type="PROSITE" id="PS01305">
    <property type="entry name" value="MOAA_NIFB_PQQE"/>
    <property type="match status" value="1"/>
</dbReference>
<dbReference type="InterPro" id="IPR006638">
    <property type="entry name" value="Elp3/MiaA/NifB-like_rSAM"/>
</dbReference>
<dbReference type="SFLD" id="SFLDF00281">
    <property type="entry name" value="FeMo_cofactor_biosynthesis_pro"/>
    <property type="match status" value="1"/>
</dbReference>
<comment type="pathway">
    <text evidence="3">Cofactor biosynthesis; Fe-Mo cofactor biosynthesis.</text>
</comment>
<keyword evidence="17" id="KW-1185">Reference proteome</keyword>
<dbReference type="OrthoDB" id="9763993at2"/>
<dbReference type="CDD" id="cd01335">
    <property type="entry name" value="Radical_SAM"/>
    <property type="match status" value="1"/>
</dbReference>
<dbReference type="AlphaFoldDB" id="A0A238YB83"/>
<keyword evidence="12" id="KW-0456">Lyase</keyword>
<dbReference type="GO" id="GO:0051539">
    <property type="term" value="F:4 iron, 4 sulfur cluster binding"/>
    <property type="evidence" value="ECO:0007669"/>
    <property type="project" value="UniProtKB-KW"/>
</dbReference>
<evidence type="ECO:0000313" key="17">
    <source>
        <dbReference type="Proteomes" id="UP000198384"/>
    </source>
</evidence>
<keyword evidence="9" id="KW-0408">Iron</keyword>
<evidence type="ECO:0000256" key="14">
    <source>
        <dbReference type="ARBA" id="ARBA00032102"/>
    </source>
</evidence>
<dbReference type="SUPFAM" id="SSF102114">
    <property type="entry name" value="Radical SAM enzymes"/>
    <property type="match status" value="1"/>
</dbReference>
<evidence type="ECO:0000256" key="8">
    <source>
        <dbReference type="ARBA" id="ARBA00022723"/>
    </source>
</evidence>